<organism evidence="9 10">
    <name type="scientific">Paraeggerthella hongkongensis</name>
    <dbReference type="NCBI Taxonomy" id="230658"/>
    <lineage>
        <taxon>Bacteria</taxon>
        <taxon>Bacillati</taxon>
        <taxon>Actinomycetota</taxon>
        <taxon>Coriobacteriia</taxon>
        <taxon>Eggerthellales</taxon>
        <taxon>Eggerthellaceae</taxon>
        <taxon>Paraeggerthella</taxon>
    </lineage>
</organism>
<evidence type="ECO:0000313" key="10">
    <source>
        <dbReference type="Proteomes" id="UP000278632"/>
    </source>
</evidence>
<name>A0A3N0BGQ5_9ACTN</name>
<dbReference type="InterPro" id="IPR019931">
    <property type="entry name" value="LPXTG_anchor"/>
</dbReference>
<dbReference type="PANTHER" id="PTHR41775">
    <property type="entry name" value="SECRETED PROTEIN-RELATED"/>
    <property type="match status" value="1"/>
</dbReference>
<comment type="caution">
    <text evidence="9">The sequence shown here is derived from an EMBL/GenBank/DDBJ whole genome shotgun (WGS) entry which is preliminary data.</text>
</comment>
<evidence type="ECO:0000256" key="3">
    <source>
        <dbReference type="ARBA" id="ARBA00022729"/>
    </source>
</evidence>
<evidence type="ECO:0000256" key="5">
    <source>
        <dbReference type="SAM" id="MobiDB-lite"/>
    </source>
</evidence>
<keyword evidence="3 7" id="KW-0732">Signal</keyword>
<protein>
    <submittedName>
        <fullName evidence="9">Peptidase M6</fullName>
    </submittedName>
</protein>
<dbReference type="Proteomes" id="UP000278632">
    <property type="component" value="Unassembled WGS sequence"/>
</dbReference>
<feature type="compositionally biased region" description="Pro residues" evidence="5">
    <location>
        <begin position="1040"/>
        <end position="1049"/>
    </location>
</feature>
<accession>A0A3N0BGQ5</accession>
<evidence type="ECO:0000256" key="7">
    <source>
        <dbReference type="SAM" id="SignalP"/>
    </source>
</evidence>
<keyword evidence="10" id="KW-1185">Reference proteome</keyword>
<dbReference type="SUPFAM" id="SSF55486">
    <property type="entry name" value="Metalloproteases ('zincins'), catalytic domain"/>
    <property type="match status" value="1"/>
</dbReference>
<evidence type="ECO:0000259" key="8">
    <source>
        <dbReference type="PROSITE" id="PS50847"/>
    </source>
</evidence>
<gene>
    <name evidence="9" type="ORF">DMP08_03850</name>
</gene>
<dbReference type="AlphaFoldDB" id="A0A3N0BGQ5"/>
<keyword evidence="6" id="KW-0472">Membrane</keyword>
<evidence type="ECO:0000313" key="9">
    <source>
        <dbReference type="EMBL" id="RNL47152.1"/>
    </source>
</evidence>
<keyword evidence="6" id="KW-1133">Transmembrane helix</keyword>
<dbReference type="PROSITE" id="PS50847">
    <property type="entry name" value="GRAM_POS_ANCHORING"/>
    <property type="match status" value="1"/>
</dbReference>
<dbReference type="PANTHER" id="PTHR41775:SF1">
    <property type="entry name" value="PEPTIDASE M6-LIKE DOMAIN-CONTAINING PROTEIN"/>
    <property type="match status" value="1"/>
</dbReference>
<feature type="region of interest" description="Disordered" evidence="5">
    <location>
        <begin position="998"/>
        <end position="1075"/>
    </location>
</feature>
<reference evidence="10" key="1">
    <citation type="submission" date="2018-05" db="EMBL/GenBank/DDBJ databases">
        <title>Genome Sequencing of selected type strains of the family Eggerthellaceae.</title>
        <authorList>
            <person name="Danylec N."/>
            <person name="Stoll D.A."/>
            <person name="Doetsch A."/>
            <person name="Huch M."/>
        </authorList>
    </citation>
    <scope>NUCLEOTIDE SEQUENCE [LARGE SCALE GENOMIC DNA]</scope>
    <source>
        <strain evidence="10">DSM 16106</strain>
    </source>
</reference>
<feature type="domain" description="Gram-positive cocci surface proteins LPxTG" evidence="8">
    <location>
        <begin position="1071"/>
        <end position="1107"/>
    </location>
</feature>
<proteinExistence type="predicted"/>
<keyword evidence="4" id="KW-0572">Peptidoglycan-anchor</keyword>
<dbReference type="EMBL" id="QICD01000004">
    <property type="protein sequence ID" value="RNL47152.1"/>
    <property type="molecule type" value="Genomic_DNA"/>
</dbReference>
<keyword evidence="1" id="KW-0134">Cell wall</keyword>
<sequence>MLAATLIALALTALAFPSVALAHETGGSTCIVTDEQRAAYEADGTLEARIAFQKALGNDQPSPELIQQAIARQDAENGMASRSVPGSWESGMATQGRAHVLALRVSFPDYETFSEGDTLEALQALVGPRDVGGSPSPLQGASPFPYESLNAYYMRASYETLIITGEALDYRAKHERDYYTGDIGELFREALAALDETEDLARFDANKDGRLDAVYVHFAGPDTGWGSTWWSNEQNLSSPDAVYENGTVGLWNAVMLANPANRDGAGQTIIHETGHVLGLPDYYQYVSQQGGSTERTGILTFDMMMDNQGDHNGFSKWLLGWLDGSDVTRIIANDRETVVKRGRDVVTQDPAGAVVEQELHAFTADSAADTGGIIVLSNQDEGMFSSYYVLQYDRYAGNQSVQYADSEGTHALPSGFRMFRVQAVLTSDGLDYATTNSNGTVHNQLIELVDPDMNAVHSQTQDTVPAATENIGYGCMLYKGDSVTPQGYPSTNFFENANIGFTGLSVSVQESATDRGRVRISHSNAGKPVVPTGLALKPLFDTVPNVGMLEFEASSALAFPETAHQVPQLIVDGKHHELFNTTVEGTRLRVPCMLDAVDIAASSSCEIVFPAGMFVLSRTATETMLSPEVRLTLSPNANMTSVDRAGLFTGTEYEDVTTFLSNVIVCAEGERRFFQAAEGTLRLHTLDADNPGRVASIDVDAPNTLSTTAIQSLAAIPLENGAVFLAMAANETSTGSCYWVDPQDGRVLASCALESGGTRRYIADGNTVIATDSYHGETEDGRRGGTLLTSLAPKDGGAVSMRYGWTAAEATATANPTTLACGFFDSVTEKTTEVRLVDAASIASALAESTRNPFDAALGGEVCTRAAARTTIPVQESRIVLDAAERAGICTLLLGSSLGDDSAGADNLVMRFDASGTEQARAPIAPPSGDETAYTRMIAGEHGAVALLARAPLPSCSITKSSAQFLDDGLRPLSQLTTASSTDGAWLADGRWIDIGRSISASSGPKGSPIQETDDAESDGRPRVYYTITAHMDAPKPVDPDVPPAPDTPSNPDSPKQDASGGQPSVQAKALAGTGDATATAAATTAAIAFAALSGIALLRLRRKQAK</sequence>
<feature type="chain" id="PRO_5018092234" evidence="7">
    <location>
        <begin position="23"/>
        <end position="1107"/>
    </location>
</feature>
<keyword evidence="6" id="KW-0812">Transmembrane</keyword>
<evidence type="ECO:0000256" key="6">
    <source>
        <dbReference type="SAM" id="Phobius"/>
    </source>
</evidence>
<evidence type="ECO:0000256" key="4">
    <source>
        <dbReference type="ARBA" id="ARBA00023088"/>
    </source>
</evidence>
<evidence type="ECO:0000256" key="2">
    <source>
        <dbReference type="ARBA" id="ARBA00022525"/>
    </source>
</evidence>
<feature type="transmembrane region" description="Helical" evidence="6">
    <location>
        <begin position="1081"/>
        <end position="1101"/>
    </location>
</feature>
<feature type="signal peptide" evidence="7">
    <location>
        <begin position="1"/>
        <end position="22"/>
    </location>
</feature>
<evidence type="ECO:0000256" key="1">
    <source>
        <dbReference type="ARBA" id="ARBA00022512"/>
    </source>
</evidence>
<keyword evidence="2" id="KW-0964">Secreted</keyword>